<dbReference type="EMBL" id="KV750385">
    <property type="protein sequence ID" value="OCL05072.1"/>
    <property type="molecule type" value="Genomic_DNA"/>
</dbReference>
<accession>A0A8E2JPX5</accession>
<feature type="region of interest" description="Disordered" evidence="1">
    <location>
        <begin position="1"/>
        <end position="86"/>
    </location>
</feature>
<proteinExistence type="predicted"/>
<dbReference type="Proteomes" id="UP000250140">
    <property type="component" value="Unassembled WGS sequence"/>
</dbReference>
<feature type="compositionally biased region" description="Low complexity" evidence="1">
    <location>
        <begin position="63"/>
        <end position="83"/>
    </location>
</feature>
<dbReference type="AlphaFoldDB" id="A0A8E2JPX5"/>
<reference evidence="2 3" key="1">
    <citation type="journal article" date="2016" name="Nat. Commun.">
        <title>Ectomycorrhizal ecology is imprinted in the genome of the dominant symbiotic fungus Cenococcum geophilum.</title>
        <authorList>
            <consortium name="DOE Joint Genome Institute"/>
            <person name="Peter M."/>
            <person name="Kohler A."/>
            <person name="Ohm R.A."/>
            <person name="Kuo A."/>
            <person name="Krutzmann J."/>
            <person name="Morin E."/>
            <person name="Arend M."/>
            <person name="Barry K.W."/>
            <person name="Binder M."/>
            <person name="Choi C."/>
            <person name="Clum A."/>
            <person name="Copeland A."/>
            <person name="Grisel N."/>
            <person name="Haridas S."/>
            <person name="Kipfer T."/>
            <person name="LaButti K."/>
            <person name="Lindquist E."/>
            <person name="Lipzen A."/>
            <person name="Maire R."/>
            <person name="Meier B."/>
            <person name="Mihaltcheva S."/>
            <person name="Molinier V."/>
            <person name="Murat C."/>
            <person name="Poggeler S."/>
            <person name="Quandt C.A."/>
            <person name="Sperisen C."/>
            <person name="Tritt A."/>
            <person name="Tisserant E."/>
            <person name="Crous P.W."/>
            <person name="Henrissat B."/>
            <person name="Nehls U."/>
            <person name="Egli S."/>
            <person name="Spatafora J.W."/>
            <person name="Grigoriev I.V."/>
            <person name="Martin F.M."/>
        </authorList>
    </citation>
    <scope>NUCLEOTIDE SEQUENCE [LARGE SCALE GENOMIC DNA]</scope>
    <source>
        <strain evidence="2 3">CBS 207.34</strain>
    </source>
</reference>
<evidence type="ECO:0000313" key="2">
    <source>
        <dbReference type="EMBL" id="OCL05072.1"/>
    </source>
</evidence>
<keyword evidence="3" id="KW-1185">Reference proteome</keyword>
<evidence type="ECO:0000313" key="3">
    <source>
        <dbReference type="Proteomes" id="UP000250140"/>
    </source>
</evidence>
<name>A0A8E2JPX5_9PEZI</name>
<sequence>MPPRTSGRTRKRALEADAASGDEKGAKAAKLGKTSDVHGSFASQPSDSDDTDPPAKPTKKKTATSNRATKSTKSTKKPAGTTKNSEKLYKASITAIDKKSKELARRMKPNQGMYGVTSDHYAIAMAKFLPDVEKLLVDSPKHAFNLLMYIGEQAHADLDFGPKMCGFGDTEEPYKKMDQVMVRVIDKRVEADGKVEATSMEQGIDEGNDSENELKAYMKELGGKRPNKSERNWIDKLRQKEAALKIQTAKLRRETAEAWAPIALRDMVVMRDYLDEYGIGDHYFHDSIAKLEAFKSPAKTVATVA</sequence>
<protein>
    <submittedName>
        <fullName evidence="2">Uncharacterized protein</fullName>
    </submittedName>
</protein>
<organism evidence="2 3">
    <name type="scientific">Glonium stellatum</name>
    <dbReference type="NCBI Taxonomy" id="574774"/>
    <lineage>
        <taxon>Eukaryota</taxon>
        <taxon>Fungi</taxon>
        <taxon>Dikarya</taxon>
        <taxon>Ascomycota</taxon>
        <taxon>Pezizomycotina</taxon>
        <taxon>Dothideomycetes</taxon>
        <taxon>Pleosporomycetidae</taxon>
        <taxon>Gloniales</taxon>
        <taxon>Gloniaceae</taxon>
        <taxon>Glonium</taxon>
    </lineage>
</organism>
<dbReference type="OrthoDB" id="3944995at2759"/>
<evidence type="ECO:0000256" key="1">
    <source>
        <dbReference type="SAM" id="MobiDB-lite"/>
    </source>
</evidence>
<gene>
    <name evidence="2" type="ORF">AOQ84DRAFT_414501</name>
</gene>